<dbReference type="GO" id="GO:0005739">
    <property type="term" value="C:mitochondrion"/>
    <property type="evidence" value="ECO:0007669"/>
    <property type="project" value="UniProtKB-SubCell"/>
</dbReference>
<feature type="compositionally biased region" description="Basic and acidic residues" evidence="18">
    <location>
        <begin position="487"/>
        <end position="571"/>
    </location>
</feature>
<feature type="domain" description="KANL2-like probable zinc-finger" evidence="20">
    <location>
        <begin position="405"/>
        <end position="462"/>
    </location>
</feature>
<keyword evidence="10 19" id="KW-1133">Transmembrane helix</keyword>
<feature type="region of interest" description="Disordered" evidence="18">
    <location>
        <begin position="482"/>
        <end position="586"/>
    </location>
</feature>
<evidence type="ECO:0000256" key="11">
    <source>
        <dbReference type="ARBA" id="ARBA00023128"/>
    </source>
</evidence>
<evidence type="ECO:0000256" key="5">
    <source>
        <dbReference type="ARBA" id="ARBA00022499"/>
    </source>
</evidence>
<accession>A0A1I8GAF7</accession>
<name>A0A1I8GAF7_9PLAT</name>
<dbReference type="WBParaSite" id="maker-uti_cns_0001349-snap-gene-0.3-mRNA-1">
    <property type="protein sequence ID" value="maker-uti_cns_0001349-snap-gene-0.3-mRNA-1"/>
    <property type="gene ID" value="maker-uti_cns_0001349-snap-gene-0.3"/>
</dbReference>
<dbReference type="PANTHER" id="PTHR13453">
    <property type="entry name" value="KAT8 REGULATORY NSL COMPLEX SUBUNIT 2"/>
    <property type="match status" value="1"/>
</dbReference>
<evidence type="ECO:0000256" key="12">
    <source>
        <dbReference type="ARBA" id="ARBA00023136"/>
    </source>
</evidence>
<dbReference type="Proteomes" id="UP000095280">
    <property type="component" value="Unplaced"/>
</dbReference>
<feature type="transmembrane region" description="Helical" evidence="19">
    <location>
        <begin position="6"/>
        <end position="29"/>
    </location>
</feature>
<comment type="function">
    <text evidence="16">Non-catalytic component of the NSL histone acetyltransferase complex, a multiprotein complex that mediates histone H4 acetylation at 'Lys-5'- and 'Lys-8' (H4K5ac and H4K8ac) at transcription start sites and promotes transcription initiation. Required for NSL complex stability and for transcription of intraciliary transport genes in both ciliated and non-ciliated cells by regulating histone H4 acetylation at 'Lys-5'- and 'Lys-12' (H4K5ac and H4K12ac). This is necessary for cilium assembly in ciliated cells and for organization of the microtubule cytoskeleton in non-ciliated cells. Required within the NSL complex to maintain nuclear architecture stability by promoting KAT8-mediated acetylation of lamin LMNA.</text>
</comment>
<evidence type="ECO:0000256" key="8">
    <source>
        <dbReference type="ARBA" id="ARBA00022843"/>
    </source>
</evidence>
<evidence type="ECO:0000313" key="21">
    <source>
        <dbReference type="Proteomes" id="UP000095280"/>
    </source>
</evidence>
<protein>
    <recommendedName>
        <fullName evidence="4">KAT8 regulatory NSL complex subunit 2</fullName>
    </recommendedName>
    <alternativeName>
        <fullName evidence="15">NSL complex protein NSL2</fullName>
    </alternativeName>
    <alternativeName>
        <fullName evidence="14">Non-specific lethal 2 homolog</fullName>
    </alternativeName>
</protein>
<evidence type="ECO:0000256" key="18">
    <source>
        <dbReference type="SAM" id="MobiDB-lite"/>
    </source>
</evidence>
<evidence type="ECO:0000256" key="7">
    <source>
        <dbReference type="ARBA" id="ARBA00022692"/>
    </source>
</evidence>
<evidence type="ECO:0000259" key="20">
    <source>
        <dbReference type="Pfam" id="PF13891"/>
    </source>
</evidence>
<dbReference type="InterPro" id="IPR025927">
    <property type="entry name" value="Znf_KANL2-like"/>
</dbReference>
<evidence type="ECO:0000256" key="9">
    <source>
        <dbReference type="ARBA" id="ARBA00022853"/>
    </source>
</evidence>
<dbReference type="Pfam" id="PF01027">
    <property type="entry name" value="Bax1-I"/>
    <property type="match status" value="1"/>
</dbReference>
<dbReference type="GO" id="GO:0006325">
    <property type="term" value="P:chromatin organization"/>
    <property type="evidence" value="ECO:0007669"/>
    <property type="project" value="UniProtKB-KW"/>
</dbReference>
<comment type="subcellular location">
    <subcellularLocation>
        <location evidence="2">Membrane</location>
        <topology evidence="2">Multi-pass membrane protein</topology>
    </subcellularLocation>
    <subcellularLocation>
        <location evidence="3">Mitochondrion</location>
    </subcellularLocation>
    <subcellularLocation>
        <location evidence="1">Nucleus</location>
    </subcellularLocation>
</comment>
<keyword evidence="5" id="KW-1017">Isopeptide bond</keyword>
<feature type="transmembrane region" description="Helical" evidence="19">
    <location>
        <begin position="36"/>
        <end position="55"/>
    </location>
</feature>
<evidence type="ECO:0000256" key="19">
    <source>
        <dbReference type="SAM" id="Phobius"/>
    </source>
</evidence>
<keyword evidence="9" id="KW-0156">Chromatin regulator</keyword>
<feature type="region of interest" description="Disordered" evidence="18">
    <location>
        <begin position="255"/>
        <end position="288"/>
    </location>
</feature>
<evidence type="ECO:0000256" key="13">
    <source>
        <dbReference type="ARBA" id="ARBA00023242"/>
    </source>
</evidence>
<evidence type="ECO:0000256" key="3">
    <source>
        <dbReference type="ARBA" id="ARBA00004173"/>
    </source>
</evidence>
<keyword evidence="8" id="KW-0832">Ubl conjugation</keyword>
<dbReference type="InterPro" id="IPR006214">
    <property type="entry name" value="Bax_inhibitor_1-related"/>
</dbReference>
<evidence type="ECO:0000256" key="16">
    <source>
        <dbReference type="ARBA" id="ARBA00093359"/>
    </source>
</evidence>
<feature type="transmembrane region" description="Helical" evidence="19">
    <location>
        <begin position="75"/>
        <end position="95"/>
    </location>
</feature>
<sequence length="586" mass="64972">IDFTMCSGLILVISLVFILFALACSISYAVVGASRLLDCVYGGVGALVFSIFLVYDTQQVVGGRKYELSPEEYVSGAMQLYLDVVYIFIYLLPLARLANKNFNFVGVSGGGGGSANSNDAHRQVGAGPQPPPEPLCQHSLGQCTNLRYPGHTVPTKPVSIRPPCNFANTKLIPMRNRFVAAKLLNDRNDFCHQHEPDPLPEPSLGLPAQLGPDAALQELLNSVSSLQNKPPEKYCFADAFQISKFVRAKVSEPNPHRVRDRMSECASDTDSSLSDDPSDSEESTFPSTAEVFTRTEVVRAARCKLQALKTAYEDEVLRLQRELRQGYEKFVSSGGASAVGGSSASSSAAGGGVASSTASSSSRRSAYEQCQVLTGTDKWLRHRATERRYYAAYIEQMKPPSTRRCSYSGPPSKCYERALPLSSYCLNHVLSEPNQCLFRACTQAGCTKPVIRFESSGRCDLHRGAEHYELPDDLLQSALDSANKVAKPQDEKPTDRDEKPTDRDEKPTDRDEKPTDRDEKPTDQDEKPTDRDEKPTNRDEKPTDQDEKPTDRDEKPTDRDEKPTDQDEKRLIGMRNEITMRNRESR</sequence>
<keyword evidence="21" id="KW-1185">Reference proteome</keyword>
<evidence type="ECO:0000256" key="17">
    <source>
        <dbReference type="ARBA" id="ARBA00093543"/>
    </source>
</evidence>
<evidence type="ECO:0000256" key="1">
    <source>
        <dbReference type="ARBA" id="ARBA00004123"/>
    </source>
</evidence>
<dbReference type="InterPro" id="IPR026316">
    <property type="entry name" value="NSL2"/>
</dbReference>
<organism evidence="21 22">
    <name type="scientific">Macrostomum lignano</name>
    <dbReference type="NCBI Taxonomy" id="282301"/>
    <lineage>
        <taxon>Eukaryota</taxon>
        <taxon>Metazoa</taxon>
        <taxon>Spiralia</taxon>
        <taxon>Lophotrochozoa</taxon>
        <taxon>Platyhelminthes</taxon>
        <taxon>Rhabditophora</taxon>
        <taxon>Macrostomorpha</taxon>
        <taxon>Macrostomida</taxon>
        <taxon>Macrostomidae</taxon>
        <taxon>Macrostomum</taxon>
    </lineage>
</organism>
<dbReference type="AlphaFoldDB" id="A0A1I8GAF7"/>
<dbReference type="GO" id="GO:0016020">
    <property type="term" value="C:membrane"/>
    <property type="evidence" value="ECO:0007669"/>
    <property type="project" value="UniProtKB-SubCell"/>
</dbReference>
<evidence type="ECO:0000256" key="2">
    <source>
        <dbReference type="ARBA" id="ARBA00004141"/>
    </source>
</evidence>
<evidence type="ECO:0000256" key="15">
    <source>
        <dbReference type="ARBA" id="ARBA00033378"/>
    </source>
</evidence>
<keyword evidence="13" id="KW-0539">Nucleus</keyword>
<evidence type="ECO:0000256" key="10">
    <source>
        <dbReference type="ARBA" id="ARBA00022989"/>
    </source>
</evidence>
<evidence type="ECO:0000313" key="22">
    <source>
        <dbReference type="WBParaSite" id="maker-uti_cns_0001349-snap-gene-0.3-mRNA-1"/>
    </source>
</evidence>
<proteinExistence type="predicted"/>
<evidence type="ECO:0000256" key="6">
    <source>
        <dbReference type="ARBA" id="ARBA00022553"/>
    </source>
</evidence>
<comment type="subunit">
    <text evidence="17">Component of the NSL complex at least composed of KAT8/MOF, KANSL1, KANSL2, KANSL3, MCRS1, PHF20, OGT1/OGT, WDR5 and HCFC1.</text>
</comment>
<dbReference type="GO" id="GO:0005634">
    <property type="term" value="C:nucleus"/>
    <property type="evidence" value="ECO:0007669"/>
    <property type="project" value="UniProtKB-SubCell"/>
</dbReference>
<keyword evidence="6" id="KW-0597">Phosphoprotein</keyword>
<feature type="region of interest" description="Disordered" evidence="18">
    <location>
        <begin position="334"/>
        <end position="359"/>
    </location>
</feature>
<keyword evidence="12 19" id="KW-0472">Membrane</keyword>
<dbReference type="PANTHER" id="PTHR13453:SF1">
    <property type="entry name" value="KAT8 REGULATORY NSL COMPLEX SUBUNIT 2"/>
    <property type="match status" value="1"/>
</dbReference>
<dbReference type="Pfam" id="PF13891">
    <property type="entry name" value="zf-C3HC3H_KANSL2"/>
    <property type="match status" value="1"/>
</dbReference>
<evidence type="ECO:0000256" key="4">
    <source>
        <dbReference type="ARBA" id="ARBA00015508"/>
    </source>
</evidence>
<keyword evidence="7 19" id="KW-0812">Transmembrane</keyword>
<dbReference type="GO" id="GO:0044545">
    <property type="term" value="C:NSL complex"/>
    <property type="evidence" value="ECO:0007669"/>
    <property type="project" value="TreeGrafter"/>
</dbReference>
<keyword evidence="11" id="KW-0496">Mitochondrion</keyword>
<evidence type="ECO:0000256" key="14">
    <source>
        <dbReference type="ARBA" id="ARBA00032947"/>
    </source>
</evidence>
<reference evidence="22" key="1">
    <citation type="submission" date="2016-11" db="UniProtKB">
        <authorList>
            <consortium name="WormBaseParasite"/>
        </authorList>
    </citation>
    <scope>IDENTIFICATION</scope>
</reference>